<proteinExistence type="predicted"/>
<reference evidence="2" key="1">
    <citation type="submission" date="2017-12" db="EMBL/GenBank/DDBJ databases">
        <authorList>
            <person name="Christensen H."/>
        </authorList>
    </citation>
    <scope>NUCLEOTIDE SEQUENCE [LARGE SCALE GENOMIC DNA]</scope>
    <source>
        <strain evidence="2">268A</strain>
    </source>
</reference>
<comment type="caution">
    <text evidence="1">The sequence shown here is derived from an EMBL/GenBank/DDBJ whole genome shotgun (WGS) entry which is preliminary data.</text>
</comment>
<dbReference type="AlphaFoldDB" id="A0A2I2AAX1"/>
<accession>A0A2I2AAX1</accession>
<name>A0A2I2AAX1_9LACO</name>
<gene>
    <name evidence="1" type="ORF">CYR79_05640</name>
</gene>
<sequence>MANISFSYGNITIQKEKFTLKMQELLESCAQISGEYGMDISPDSKTKDEYGNIQYDFDGYGRWSMDCTLPWCITNSAKGQELAKLMDEREATINISFIDYECGCCFLVKEMGVLSPIFLDGEWKFEFQSTEEEIPYNDFNKVKYEVEEGITLSSNKTDSIKILMKERYLDSLYQEIKKEFNLSKKEFISIMYNKIIEDDELDGGLCYWRIDDWEDNIDDFLDELSYYLPQKQL</sequence>
<evidence type="ECO:0000313" key="1">
    <source>
        <dbReference type="EMBL" id="PLA76508.1"/>
    </source>
</evidence>
<dbReference type="Proteomes" id="UP000234579">
    <property type="component" value="Unassembled WGS sequence"/>
</dbReference>
<dbReference type="RefSeq" id="WP_101811797.1">
    <property type="nucleotide sequence ID" value="NZ_PKGI01000028.1"/>
</dbReference>
<dbReference type="EMBL" id="PKGI01000028">
    <property type="protein sequence ID" value="PLA76508.1"/>
    <property type="molecule type" value="Genomic_DNA"/>
</dbReference>
<evidence type="ECO:0000313" key="2">
    <source>
        <dbReference type="Proteomes" id="UP000234579"/>
    </source>
</evidence>
<protein>
    <submittedName>
        <fullName evidence="1">Uncharacterized protein</fullName>
    </submittedName>
</protein>
<organism evidence="1 2">
    <name type="scientific">Ligilactobacillus agilis</name>
    <dbReference type="NCBI Taxonomy" id="1601"/>
    <lineage>
        <taxon>Bacteria</taxon>
        <taxon>Bacillati</taxon>
        <taxon>Bacillota</taxon>
        <taxon>Bacilli</taxon>
        <taxon>Lactobacillales</taxon>
        <taxon>Lactobacillaceae</taxon>
        <taxon>Ligilactobacillus</taxon>
    </lineage>
</organism>